<protein>
    <recommendedName>
        <fullName evidence="3">BD-FAE-like domain-containing protein</fullName>
    </recommendedName>
</protein>
<sequence>MTGERATTEEDRVLGLPERAADHTEPYGPHPDQVIDFWFPRGTPDDEPDPGAGMPLVTLVHGGFWRERYDRRHLSPLAAHLAGRGFPVASVEYRRVGGAGGWPATFQDVASAVALAPAVVARHLPAPAPQVLVGHSAGGHLALWAAARAAADVTAVVALAPVADLGHALALGLGAGAVADLLDGDPGRLADTDPVALLPTGVPTTLVHGRDDDTVPLLLSERFVAAARAAGDEPRLVALDATGHFPLIAPGSPACGVLEDELRRWSGTPTSGTPHA</sequence>
<dbReference type="InterPro" id="IPR049492">
    <property type="entry name" value="BD-FAE-like_dom"/>
</dbReference>
<keyword evidence="5" id="KW-1185">Reference proteome</keyword>
<organism evidence="4 5">
    <name type="scientific">Wenjunlia vitaminophila</name>
    <name type="common">Streptomyces vitaminophilus</name>
    <dbReference type="NCBI Taxonomy" id="76728"/>
    <lineage>
        <taxon>Bacteria</taxon>
        <taxon>Bacillati</taxon>
        <taxon>Actinomycetota</taxon>
        <taxon>Actinomycetes</taxon>
        <taxon>Kitasatosporales</taxon>
        <taxon>Streptomycetaceae</taxon>
        <taxon>Wenjunlia</taxon>
    </lineage>
</organism>
<accession>A0A0T6LQR8</accession>
<name>A0A0T6LQR8_WENVI</name>
<evidence type="ECO:0000259" key="3">
    <source>
        <dbReference type="Pfam" id="PF20434"/>
    </source>
</evidence>
<reference evidence="4 5" key="1">
    <citation type="submission" date="2015-10" db="EMBL/GenBank/DDBJ databases">
        <title>Draft genome sequence of pyrrolomycin-producing Streptomyces vitaminophilus.</title>
        <authorList>
            <person name="Graham D.E."/>
            <person name="Mahan K.M."/>
            <person name="Klingeman D.M."/>
            <person name="Hettich R.L."/>
            <person name="Parry R.J."/>
        </authorList>
    </citation>
    <scope>NUCLEOTIDE SEQUENCE [LARGE SCALE GENOMIC DNA]</scope>
    <source>
        <strain evidence="4 5">ATCC 31673</strain>
    </source>
</reference>
<dbReference type="STRING" id="76728.AQ490_04285"/>
<dbReference type="AlphaFoldDB" id="A0A0T6LQR8"/>
<gene>
    <name evidence="4" type="ORF">AQ490_04285</name>
</gene>
<dbReference type="SUPFAM" id="SSF53474">
    <property type="entry name" value="alpha/beta-Hydrolases"/>
    <property type="match status" value="1"/>
</dbReference>
<keyword evidence="1" id="KW-0378">Hydrolase</keyword>
<dbReference type="PANTHER" id="PTHR48081">
    <property type="entry name" value="AB HYDROLASE SUPERFAMILY PROTEIN C4A8.06C"/>
    <property type="match status" value="1"/>
</dbReference>
<dbReference type="EMBL" id="LLZU01000024">
    <property type="protein sequence ID" value="KRV48474.1"/>
    <property type="molecule type" value="Genomic_DNA"/>
</dbReference>
<feature type="domain" description="BD-FAE-like" evidence="3">
    <location>
        <begin position="53"/>
        <end position="223"/>
    </location>
</feature>
<evidence type="ECO:0000313" key="5">
    <source>
        <dbReference type="Proteomes" id="UP000050867"/>
    </source>
</evidence>
<proteinExistence type="predicted"/>
<feature type="region of interest" description="Disordered" evidence="2">
    <location>
        <begin position="1"/>
        <end position="29"/>
    </location>
</feature>
<feature type="compositionally biased region" description="Basic and acidic residues" evidence="2">
    <location>
        <begin position="1"/>
        <end position="25"/>
    </location>
</feature>
<dbReference type="Pfam" id="PF20434">
    <property type="entry name" value="BD-FAE"/>
    <property type="match status" value="1"/>
</dbReference>
<dbReference type="InterPro" id="IPR050300">
    <property type="entry name" value="GDXG_lipolytic_enzyme"/>
</dbReference>
<evidence type="ECO:0000256" key="1">
    <source>
        <dbReference type="ARBA" id="ARBA00022801"/>
    </source>
</evidence>
<dbReference type="Gene3D" id="3.40.50.1820">
    <property type="entry name" value="alpha/beta hydrolase"/>
    <property type="match status" value="1"/>
</dbReference>
<evidence type="ECO:0000313" key="4">
    <source>
        <dbReference type="EMBL" id="KRV48474.1"/>
    </source>
</evidence>
<evidence type="ECO:0000256" key="2">
    <source>
        <dbReference type="SAM" id="MobiDB-lite"/>
    </source>
</evidence>
<comment type="caution">
    <text evidence="4">The sequence shown here is derived from an EMBL/GenBank/DDBJ whole genome shotgun (WGS) entry which is preliminary data.</text>
</comment>
<dbReference type="PANTHER" id="PTHR48081:SF33">
    <property type="entry name" value="KYNURENINE FORMAMIDASE"/>
    <property type="match status" value="1"/>
</dbReference>
<dbReference type="RefSeq" id="WP_018386247.1">
    <property type="nucleotide sequence ID" value="NZ_LLZU01000024.1"/>
</dbReference>
<dbReference type="Proteomes" id="UP000050867">
    <property type="component" value="Unassembled WGS sequence"/>
</dbReference>
<dbReference type="InterPro" id="IPR029058">
    <property type="entry name" value="AB_hydrolase_fold"/>
</dbReference>
<dbReference type="GO" id="GO:0016787">
    <property type="term" value="F:hydrolase activity"/>
    <property type="evidence" value="ECO:0007669"/>
    <property type="project" value="UniProtKB-KW"/>
</dbReference>
<dbReference type="eggNOG" id="COG1506">
    <property type="taxonomic scope" value="Bacteria"/>
</dbReference>